<proteinExistence type="predicted"/>
<evidence type="ECO:0008006" key="4">
    <source>
        <dbReference type="Google" id="ProtNLM"/>
    </source>
</evidence>
<gene>
    <name evidence="2" type="ORF">BLNAU_24007</name>
</gene>
<dbReference type="Proteomes" id="UP001281761">
    <property type="component" value="Unassembled WGS sequence"/>
</dbReference>
<organism evidence="2 3">
    <name type="scientific">Blattamonas nauphoetae</name>
    <dbReference type="NCBI Taxonomy" id="2049346"/>
    <lineage>
        <taxon>Eukaryota</taxon>
        <taxon>Metamonada</taxon>
        <taxon>Preaxostyla</taxon>
        <taxon>Oxymonadida</taxon>
        <taxon>Blattamonas</taxon>
    </lineage>
</organism>
<evidence type="ECO:0000313" key="2">
    <source>
        <dbReference type="EMBL" id="KAK2941080.1"/>
    </source>
</evidence>
<evidence type="ECO:0000313" key="3">
    <source>
        <dbReference type="Proteomes" id="UP001281761"/>
    </source>
</evidence>
<dbReference type="EMBL" id="JARBJD010000553">
    <property type="protein sequence ID" value="KAK2941080.1"/>
    <property type="molecule type" value="Genomic_DNA"/>
</dbReference>
<feature type="region of interest" description="Disordered" evidence="1">
    <location>
        <begin position="96"/>
        <end position="120"/>
    </location>
</feature>
<protein>
    <recommendedName>
        <fullName evidence="4">Transposase</fullName>
    </recommendedName>
</protein>
<accession>A0ABQ9WSS1</accession>
<reference evidence="2 3" key="1">
    <citation type="journal article" date="2022" name="bioRxiv">
        <title>Genomics of Preaxostyla Flagellates Illuminates Evolutionary Transitions and the Path Towards Mitochondrial Loss.</title>
        <authorList>
            <person name="Novak L.V.F."/>
            <person name="Treitli S.C."/>
            <person name="Pyrih J."/>
            <person name="Halakuc P."/>
            <person name="Pipaliya S.V."/>
            <person name="Vacek V."/>
            <person name="Brzon O."/>
            <person name="Soukal P."/>
            <person name="Eme L."/>
            <person name="Dacks J.B."/>
            <person name="Karnkowska A."/>
            <person name="Elias M."/>
            <person name="Hampl V."/>
        </authorList>
    </citation>
    <scope>NUCLEOTIDE SEQUENCE [LARGE SCALE GENOMIC DNA]</scope>
    <source>
        <strain evidence="2">NAU3</strain>
        <tissue evidence="2">Gut</tissue>
    </source>
</reference>
<name>A0ABQ9WSS1_9EUKA</name>
<comment type="caution">
    <text evidence="2">The sequence shown here is derived from an EMBL/GenBank/DDBJ whole genome shotgun (WGS) entry which is preliminary data.</text>
</comment>
<sequence length="120" mass="13679">MPEARLSQHSGVQLLLDGIEDTEERIERNGWAERKESVSAVASLTRRVFTRLKIFWSEEAKNCSTLLRHALAVLCRIQSVNKLTSFSALFQPTPSFQSRELSPIQPRLALPSTPRNDLRF</sequence>
<evidence type="ECO:0000256" key="1">
    <source>
        <dbReference type="SAM" id="MobiDB-lite"/>
    </source>
</evidence>
<keyword evidence="3" id="KW-1185">Reference proteome</keyword>